<protein>
    <submittedName>
        <fullName evidence="2">Uncharacterized protein</fullName>
    </submittedName>
</protein>
<keyword evidence="3" id="KW-1185">Reference proteome</keyword>
<comment type="caution">
    <text evidence="2">The sequence shown here is derived from an EMBL/GenBank/DDBJ whole genome shotgun (WGS) entry which is preliminary data.</text>
</comment>
<gene>
    <name evidence="2" type="ORF">GCM10011588_59650</name>
</gene>
<evidence type="ECO:0000256" key="1">
    <source>
        <dbReference type="SAM" id="MobiDB-lite"/>
    </source>
</evidence>
<evidence type="ECO:0000313" key="2">
    <source>
        <dbReference type="EMBL" id="GGL36986.1"/>
    </source>
</evidence>
<feature type="region of interest" description="Disordered" evidence="1">
    <location>
        <begin position="1"/>
        <end position="29"/>
    </location>
</feature>
<evidence type="ECO:0000313" key="3">
    <source>
        <dbReference type="Proteomes" id="UP000638263"/>
    </source>
</evidence>
<sequence length="89" mass="9573">MAASTDWCPRRPDAVTDRRGGTAVDTAGEPWHSAGAAAARCDHSHTITSSTDKMEQFYGNVRARAVTRPLDCGGKAAEQERDGRMPLDV</sequence>
<dbReference type="Proteomes" id="UP000638263">
    <property type="component" value="Unassembled WGS sequence"/>
</dbReference>
<name>A0A917RWF1_9NOCA</name>
<dbReference type="AlphaFoldDB" id="A0A917RWF1"/>
<feature type="compositionally biased region" description="Basic and acidic residues" evidence="1">
    <location>
        <begin position="8"/>
        <end position="20"/>
    </location>
</feature>
<dbReference type="EMBL" id="BMMH01000019">
    <property type="protein sequence ID" value="GGL36986.1"/>
    <property type="molecule type" value="Genomic_DNA"/>
</dbReference>
<organism evidence="2 3">
    <name type="scientific">Nocardia jinanensis</name>
    <dbReference type="NCBI Taxonomy" id="382504"/>
    <lineage>
        <taxon>Bacteria</taxon>
        <taxon>Bacillati</taxon>
        <taxon>Actinomycetota</taxon>
        <taxon>Actinomycetes</taxon>
        <taxon>Mycobacteriales</taxon>
        <taxon>Nocardiaceae</taxon>
        <taxon>Nocardia</taxon>
    </lineage>
</organism>
<proteinExistence type="predicted"/>
<accession>A0A917RWF1</accession>
<reference evidence="2" key="1">
    <citation type="journal article" date="2014" name="Int. J. Syst. Evol. Microbiol.">
        <title>Complete genome sequence of Corynebacterium casei LMG S-19264T (=DSM 44701T), isolated from a smear-ripened cheese.</title>
        <authorList>
            <consortium name="US DOE Joint Genome Institute (JGI-PGF)"/>
            <person name="Walter F."/>
            <person name="Albersmeier A."/>
            <person name="Kalinowski J."/>
            <person name="Ruckert C."/>
        </authorList>
    </citation>
    <scope>NUCLEOTIDE SEQUENCE</scope>
    <source>
        <strain evidence="2">CGMCC 4.3508</strain>
    </source>
</reference>
<reference evidence="2" key="2">
    <citation type="submission" date="2020-09" db="EMBL/GenBank/DDBJ databases">
        <authorList>
            <person name="Sun Q."/>
            <person name="Zhou Y."/>
        </authorList>
    </citation>
    <scope>NUCLEOTIDE SEQUENCE</scope>
    <source>
        <strain evidence="2">CGMCC 4.3508</strain>
    </source>
</reference>